<proteinExistence type="predicted"/>
<dbReference type="InterPro" id="IPR009057">
    <property type="entry name" value="Homeodomain-like_sf"/>
</dbReference>
<dbReference type="SMART" id="SM00717">
    <property type="entry name" value="SANT"/>
    <property type="match status" value="2"/>
</dbReference>
<dbReference type="SUPFAM" id="SSF46689">
    <property type="entry name" value="Homeodomain-like"/>
    <property type="match status" value="1"/>
</dbReference>
<dbReference type="PANTHER" id="PTHR45614">
    <property type="entry name" value="MYB PROTEIN-RELATED"/>
    <property type="match status" value="1"/>
</dbReference>
<reference evidence="3" key="1">
    <citation type="submission" date="2021-06" db="EMBL/GenBank/DDBJ databases">
        <authorList>
            <person name="Kallberg Y."/>
            <person name="Tangrot J."/>
            <person name="Rosling A."/>
        </authorList>
    </citation>
    <scope>NUCLEOTIDE SEQUENCE</scope>
    <source>
        <strain evidence="3">IA702</strain>
    </source>
</reference>
<feature type="domain" description="HTH myb-type" evidence="2">
    <location>
        <begin position="54"/>
        <end position="101"/>
    </location>
</feature>
<accession>A0A9N8VZC9</accession>
<evidence type="ECO:0000313" key="4">
    <source>
        <dbReference type="Proteomes" id="UP000789572"/>
    </source>
</evidence>
<dbReference type="PROSITE" id="PS50090">
    <property type="entry name" value="MYB_LIKE"/>
    <property type="match status" value="2"/>
</dbReference>
<keyword evidence="4" id="KW-1185">Reference proteome</keyword>
<sequence length="115" mass="13482">MTNWSPQEDANLIRLHKRYGSSWVTIARHINTKSARECADRWRNALRPGINSSPFTATERLMIISLHDIHGPRWSRIASQLPGRTARKVKNFWYSMRRAEAQNIRQQMAITRLLN</sequence>
<dbReference type="GO" id="GO:0000981">
    <property type="term" value="F:DNA-binding transcription factor activity, RNA polymerase II-specific"/>
    <property type="evidence" value="ECO:0007669"/>
    <property type="project" value="TreeGrafter"/>
</dbReference>
<dbReference type="PROSITE" id="PS51294">
    <property type="entry name" value="HTH_MYB"/>
    <property type="match status" value="2"/>
</dbReference>
<name>A0A9N8VZC9_9GLOM</name>
<dbReference type="Pfam" id="PF13921">
    <property type="entry name" value="Myb_DNA-bind_6"/>
    <property type="match status" value="1"/>
</dbReference>
<dbReference type="GO" id="GO:0000978">
    <property type="term" value="F:RNA polymerase II cis-regulatory region sequence-specific DNA binding"/>
    <property type="evidence" value="ECO:0007669"/>
    <property type="project" value="TreeGrafter"/>
</dbReference>
<evidence type="ECO:0000259" key="2">
    <source>
        <dbReference type="PROSITE" id="PS51294"/>
    </source>
</evidence>
<feature type="domain" description="HTH myb-type" evidence="2">
    <location>
        <begin position="1"/>
        <end position="50"/>
    </location>
</feature>
<dbReference type="InterPro" id="IPR001005">
    <property type="entry name" value="SANT/Myb"/>
</dbReference>
<protein>
    <submittedName>
        <fullName evidence="3">9095_t:CDS:1</fullName>
    </submittedName>
</protein>
<feature type="domain" description="Myb-like" evidence="1">
    <location>
        <begin position="47"/>
        <end position="97"/>
    </location>
</feature>
<dbReference type="InterPro" id="IPR017930">
    <property type="entry name" value="Myb_dom"/>
</dbReference>
<dbReference type="Proteomes" id="UP000789572">
    <property type="component" value="Unassembled WGS sequence"/>
</dbReference>
<dbReference type="OrthoDB" id="2143914at2759"/>
<dbReference type="AlphaFoldDB" id="A0A9N8VZC9"/>
<gene>
    <name evidence="3" type="ORF">POCULU_LOCUS916</name>
</gene>
<evidence type="ECO:0000313" key="3">
    <source>
        <dbReference type="EMBL" id="CAG8468408.1"/>
    </source>
</evidence>
<organism evidence="3 4">
    <name type="scientific">Paraglomus occultum</name>
    <dbReference type="NCBI Taxonomy" id="144539"/>
    <lineage>
        <taxon>Eukaryota</taxon>
        <taxon>Fungi</taxon>
        <taxon>Fungi incertae sedis</taxon>
        <taxon>Mucoromycota</taxon>
        <taxon>Glomeromycotina</taxon>
        <taxon>Glomeromycetes</taxon>
        <taxon>Paraglomerales</taxon>
        <taxon>Paraglomeraceae</taxon>
        <taxon>Paraglomus</taxon>
    </lineage>
</organism>
<dbReference type="EMBL" id="CAJVPJ010000057">
    <property type="protein sequence ID" value="CAG8468408.1"/>
    <property type="molecule type" value="Genomic_DNA"/>
</dbReference>
<dbReference type="InterPro" id="IPR050560">
    <property type="entry name" value="MYB_TF"/>
</dbReference>
<comment type="caution">
    <text evidence="3">The sequence shown here is derived from an EMBL/GenBank/DDBJ whole genome shotgun (WGS) entry which is preliminary data.</text>
</comment>
<dbReference type="Gene3D" id="1.10.10.60">
    <property type="entry name" value="Homeodomain-like"/>
    <property type="match status" value="2"/>
</dbReference>
<dbReference type="GO" id="GO:0005634">
    <property type="term" value="C:nucleus"/>
    <property type="evidence" value="ECO:0007669"/>
    <property type="project" value="TreeGrafter"/>
</dbReference>
<dbReference type="PANTHER" id="PTHR45614:SF25">
    <property type="entry name" value="MYB PROTEIN"/>
    <property type="match status" value="1"/>
</dbReference>
<dbReference type="CDD" id="cd00167">
    <property type="entry name" value="SANT"/>
    <property type="match status" value="2"/>
</dbReference>
<evidence type="ECO:0000259" key="1">
    <source>
        <dbReference type="PROSITE" id="PS50090"/>
    </source>
</evidence>
<feature type="domain" description="Myb-like" evidence="1">
    <location>
        <begin position="1"/>
        <end position="46"/>
    </location>
</feature>